<reference evidence="1 2" key="1">
    <citation type="submission" date="2016-07" db="EMBL/GenBank/DDBJ databases">
        <title>Pervasive Adenine N6-methylation of Active Genes in Fungi.</title>
        <authorList>
            <consortium name="DOE Joint Genome Institute"/>
            <person name="Mondo S.J."/>
            <person name="Dannebaum R.O."/>
            <person name="Kuo R.C."/>
            <person name="Labutti K."/>
            <person name="Haridas S."/>
            <person name="Kuo A."/>
            <person name="Salamov A."/>
            <person name="Ahrendt S.R."/>
            <person name="Lipzen A."/>
            <person name="Sullivan W."/>
            <person name="Andreopoulos W.B."/>
            <person name="Clum A."/>
            <person name="Lindquist E."/>
            <person name="Daum C."/>
            <person name="Ramamoorthy G.K."/>
            <person name="Gryganskyi A."/>
            <person name="Culley D."/>
            <person name="Magnuson J.K."/>
            <person name="James T.Y."/>
            <person name="O'Malley M.A."/>
            <person name="Stajich J.E."/>
            <person name="Spatafora J.W."/>
            <person name="Visel A."/>
            <person name="Grigoriev I.V."/>
        </authorList>
    </citation>
    <scope>NUCLEOTIDE SEQUENCE [LARGE SCALE GENOMIC DNA]</scope>
    <source>
        <strain evidence="1 2">PL171</strain>
    </source>
</reference>
<keyword evidence="2" id="KW-1185">Reference proteome</keyword>
<protein>
    <submittedName>
        <fullName evidence="1">Uncharacterized protein</fullName>
    </submittedName>
</protein>
<dbReference type="Proteomes" id="UP000193411">
    <property type="component" value="Unassembled WGS sequence"/>
</dbReference>
<accession>A0A1Y2HS49</accession>
<name>A0A1Y2HS49_9FUNG</name>
<evidence type="ECO:0000313" key="2">
    <source>
        <dbReference type="Proteomes" id="UP000193411"/>
    </source>
</evidence>
<evidence type="ECO:0000313" key="1">
    <source>
        <dbReference type="EMBL" id="ORZ36621.1"/>
    </source>
</evidence>
<sequence>MHEGKVVEAVLLEPMKVLDRVDKQHGSGLMILEDQKLVMPCLFQPNRSCLVFIVAQFLQAGSAGGTLTHEVSMGRGPDPRAVD</sequence>
<dbReference type="AlphaFoldDB" id="A0A1Y2HS49"/>
<organism evidence="1 2">
    <name type="scientific">Catenaria anguillulae PL171</name>
    <dbReference type="NCBI Taxonomy" id="765915"/>
    <lineage>
        <taxon>Eukaryota</taxon>
        <taxon>Fungi</taxon>
        <taxon>Fungi incertae sedis</taxon>
        <taxon>Blastocladiomycota</taxon>
        <taxon>Blastocladiomycetes</taxon>
        <taxon>Blastocladiales</taxon>
        <taxon>Catenariaceae</taxon>
        <taxon>Catenaria</taxon>
    </lineage>
</organism>
<dbReference type="EMBL" id="MCFL01000016">
    <property type="protein sequence ID" value="ORZ36621.1"/>
    <property type="molecule type" value="Genomic_DNA"/>
</dbReference>
<proteinExistence type="predicted"/>
<gene>
    <name evidence="1" type="ORF">BCR44DRAFT_1432258</name>
</gene>
<comment type="caution">
    <text evidence="1">The sequence shown here is derived from an EMBL/GenBank/DDBJ whole genome shotgun (WGS) entry which is preliminary data.</text>
</comment>
<feature type="non-terminal residue" evidence="1">
    <location>
        <position position="83"/>
    </location>
</feature>